<evidence type="ECO:0000313" key="2">
    <source>
        <dbReference type="Proteomes" id="UP000694867"/>
    </source>
</evidence>
<protein>
    <submittedName>
        <fullName evidence="3">Uncharacterized protein LOC100900676</fullName>
    </submittedName>
</protein>
<proteinExistence type="predicted"/>
<keyword evidence="2" id="KW-1185">Reference proteome</keyword>
<accession>A0AAJ6QQV6</accession>
<dbReference type="KEGG" id="goe:100900676"/>
<name>A0AAJ6QQV6_9ACAR</name>
<sequence>MTPPNEEKRPSRTGRSGLSLEILLWVSKKHRRAGWLSKQINVSLHSLPSPTFVVMPRRRYKHDEPLSALPVNTTPLKQELRMKFAALAVLALVGLSNALEREQDFGVESSPAEESTVRTPVTTVKPNVRDDDDDDDDADDEARPTECSNFLCSAMCRRSGCQDAICLSNNRCGCLCTRQISPREFFRSIFGNGYTPRFNQNVPSFPRLFDFPTMPRFEDRFRDISKLLETLGKNDGSSSKVYYTMQHTCEQAEDCSHVCSNCTTSTCEKNYCQCLSCSNRDAVEPRSLGRPQETCSVAHECDDMCKGCVKVGCRYGNCQCGQCEASKPTEASVATTTEAEAADDLGTTPSSDLEETSTVSVDVFRLRPRTNETRDDVTLNGKCVPKRCNHACWERQCTKWTCANNRCDCDGCPEDMAVVVRNSDGRSGKPEDTDKYEIIF</sequence>
<reference evidence="3" key="1">
    <citation type="submission" date="2025-08" db="UniProtKB">
        <authorList>
            <consortium name="RefSeq"/>
        </authorList>
    </citation>
    <scope>IDENTIFICATION</scope>
</reference>
<dbReference type="GeneID" id="100900676"/>
<feature type="region of interest" description="Disordered" evidence="1">
    <location>
        <begin position="334"/>
        <end position="354"/>
    </location>
</feature>
<evidence type="ECO:0000313" key="3">
    <source>
        <dbReference type="RefSeq" id="XP_003740753.2"/>
    </source>
</evidence>
<dbReference type="RefSeq" id="XP_003740753.2">
    <property type="nucleotide sequence ID" value="XM_003740705.2"/>
</dbReference>
<dbReference type="Proteomes" id="UP000694867">
    <property type="component" value="Unplaced"/>
</dbReference>
<feature type="region of interest" description="Disordered" evidence="1">
    <location>
        <begin position="105"/>
        <end position="141"/>
    </location>
</feature>
<feature type="compositionally biased region" description="Acidic residues" evidence="1">
    <location>
        <begin position="130"/>
        <end position="140"/>
    </location>
</feature>
<gene>
    <name evidence="3" type="primary">LOC100900676</name>
</gene>
<evidence type="ECO:0000256" key="1">
    <source>
        <dbReference type="SAM" id="MobiDB-lite"/>
    </source>
</evidence>
<organism evidence="2 3">
    <name type="scientific">Galendromus occidentalis</name>
    <name type="common">western predatory mite</name>
    <dbReference type="NCBI Taxonomy" id="34638"/>
    <lineage>
        <taxon>Eukaryota</taxon>
        <taxon>Metazoa</taxon>
        <taxon>Ecdysozoa</taxon>
        <taxon>Arthropoda</taxon>
        <taxon>Chelicerata</taxon>
        <taxon>Arachnida</taxon>
        <taxon>Acari</taxon>
        <taxon>Parasitiformes</taxon>
        <taxon>Mesostigmata</taxon>
        <taxon>Gamasina</taxon>
        <taxon>Phytoseioidea</taxon>
        <taxon>Phytoseiidae</taxon>
        <taxon>Typhlodrominae</taxon>
        <taxon>Galendromus</taxon>
    </lineage>
</organism>
<dbReference type="AlphaFoldDB" id="A0AAJ6QQV6"/>